<dbReference type="InterPro" id="IPR055344">
    <property type="entry name" value="SecD_SecF_C_bact"/>
</dbReference>
<keyword evidence="6 9" id="KW-1133">Transmembrane helix</keyword>
<evidence type="ECO:0000256" key="3">
    <source>
        <dbReference type="ARBA" id="ARBA00022475"/>
    </source>
</evidence>
<proteinExistence type="inferred from homology"/>
<dbReference type="NCBIfam" id="TIGR00916">
    <property type="entry name" value="2A0604s01"/>
    <property type="match status" value="1"/>
</dbReference>
<evidence type="ECO:0000256" key="2">
    <source>
        <dbReference type="ARBA" id="ARBA00022448"/>
    </source>
</evidence>
<dbReference type="RefSeq" id="WP_249769184.1">
    <property type="nucleotide sequence ID" value="NZ_CP097332.1"/>
</dbReference>
<reference evidence="14" key="2">
    <citation type="submission" date="2022-05" db="EMBL/GenBank/DDBJ databases">
        <authorList>
            <person name="Kim J.-S."/>
            <person name="Lee K."/>
            <person name="Suh M."/>
            <person name="Eom M."/>
            <person name="Kim J.-S."/>
            <person name="Kim D.-S."/>
            <person name="Ko S.-H."/>
            <person name="Shin Y."/>
            <person name="Lee J.-S."/>
        </authorList>
    </citation>
    <scope>NUCLEOTIDE SEQUENCE</scope>
    <source>
        <strain evidence="14">N237</strain>
    </source>
</reference>
<dbReference type="NCBIfam" id="TIGR01129">
    <property type="entry name" value="secD"/>
    <property type="match status" value="1"/>
</dbReference>
<feature type="transmembrane region" description="Helical" evidence="9">
    <location>
        <begin position="555"/>
        <end position="575"/>
    </location>
</feature>
<evidence type="ECO:0000256" key="8">
    <source>
        <dbReference type="ARBA" id="ARBA00023136"/>
    </source>
</evidence>
<dbReference type="PANTHER" id="PTHR30081">
    <property type="entry name" value="PROTEIN-EXPORT MEMBRANE PROTEIN SEC"/>
    <property type="match status" value="1"/>
</dbReference>
<feature type="domain" description="Protein translocase subunit SecDF P1" evidence="12">
    <location>
        <begin position="66"/>
        <end position="104"/>
    </location>
</feature>
<evidence type="ECO:0000256" key="6">
    <source>
        <dbReference type="ARBA" id="ARBA00022989"/>
    </source>
</evidence>
<evidence type="ECO:0000259" key="11">
    <source>
        <dbReference type="Pfam" id="PF02355"/>
    </source>
</evidence>
<keyword evidence="4 9" id="KW-0812">Transmembrane</keyword>
<feature type="region of interest" description="Disordered" evidence="10">
    <location>
        <begin position="641"/>
        <end position="725"/>
    </location>
</feature>
<feature type="transmembrane region" description="Helical" evidence="9">
    <location>
        <begin position="12"/>
        <end position="30"/>
    </location>
</feature>
<reference evidence="14" key="1">
    <citation type="journal article" date="2018" name="Int. J. Syst. Evol. Microbiol.">
        <title>Jatrophihabitans telluris sp. nov., isolated from sediment soil of lava forest wetlands and the emended description of the genus Jatrophihabitans.</title>
        <authorList>
            <person name="Lee K.C."/>
            <person name="Suh M.K."/>
            <person name="Eom M.K."/>
            <person name="Kim K.K."/>
            <person name="Kim J.S."/>
            <person name="Kim D.S."/>
            <person name="Ko S.H."/>
            <person name="Shin Y.K."/>
            <person name="Lee J.S."/>
        </authorList>
    </citation>
    <scope>NUCLEOTIDE SEQUENCE</scope>
    <source>
        <strain evidence="14">N237</strain>
    </source>
</reference>
<dbReference type="Gene3D" id="3.30.1360.200">
    <property type="match status" value="1"/>
</dbReference>
<dbReference type="InterPro" id="IPR048631">
    <property type="entry name" value="SecD_1st"/>
</dbReference>
<accession>A0ABY4QSI5</accession>
<dbReference type="InterPro" id="IPR005791">
    <property type="entry name" value="SecD"/>
</dbReference>
<name>A0ABY4QSI5_9ACTN</name>
<feature type="transmembrane region" description="Helical" evidence="9">
    <location>
        <begin position="531"/>
        <end position="549"/>
    </location>
</feature>
<evidence type="ECO:0000256" key="7">
    <source>
        <dbReference type="ARBA" id="ARBA00023010"/>
    </source>
</evidence>
<evidence type="ECO:0000259" key="12">
    <source>
        <dbReference type="Pfam" id="PF21760"/>
    </source>
</evidence>
<comment type="function">
    <text evidence="9">Part of the Sec protein translocase complex. Interacts with the SecYEG preprotein conducting channel. SecDF uses the proton motive force (PMF) to complete protein translocation after the ATP-dependent function of SecA.</text>
</comment>
<keyword evidence="3 9" id="KW-1003">Cell membrane</keyword>
<feature type="region of interest" description="Disordered" evidence="10">
    <location>
        <begin position="128"/>
        <end position="225"/>
    </location>
</feature>
<comment type="subcellular location">
    <subcellularLocation>
        <location evidence="1 9">Cell membrane</location>
        <topology evidence="1 9">Multi-pass membrane protein</topology>
    </subcellularLocation>
</comment>
<dbReference type="PANTHER" id="PTHR30081:SF1">
    <property type="entry name" value="PROTEIN TRANSLOCASE SUBUNIT SECD"/>
    <property type="match status" value="1"/>
</dbReference>
<gene>
    <name evidence="9 14" type="primary">secD</name>
    <name evidence="14" type="ORF">M6D93_10830</name>
</gene>
<dbReference type="Pfam" id="PF22599">
    <property type="entry name" value="SecDF_P1_head"/>
    <property type="match status" value="1"/>
</dbReference>
<keyword evidence="15" id="KW-1185">Reference proteome</keyword>
<feature type="compositionally biased region" description="Low complexity" evidence="10">
    <location>
        <begin position="700"/>
        <end position="725"/>
    </location>
</feature>
<evidence type="ECO:0000256" key="4">
    <source>
        <dbReference type="ARBA" id="ARBA00022692"/>
    </source>
</evidence>
<feature type="compositionally biased region" description="Low complexity" evidence="10">
    <location>
        <begin position="128"/>
        <end position="177"/>
    </location>
</feature>
<dbReference type="Gene3D" id="1.20.1640.10">
    <property type="entry name" value="Multidrug efflux transporter AcrB transmembrane domain"/>
    <property type="match status" value="1"/>
</dbReference>
<feature type="transmembrane region" description="Helical" evidence="9">
    <location>
        <begin position="478"/>
        <end position="503"/>
    </location>
</feature>
<keyword evidence="7 9" id="KW-0811">Translocation</keyword>
<evidence type="ECO:0000256" key="1">
    <source>
        <dbReference type="ARBA" id="ARBA00004651"/>
    </source>
</evidence>
<dbReference type="EMBL" id="CP097332">
    <property type="protein sequence ID" value="UQX86801.1"/>
    <property type="molecule type" value="Genomic_DNA"/>
</dbReference>
<feature type="domain" description="Protein export membrane protein SecD/SecF C-terminal" evidence="11">
    <location>
        <begin position="408"/>
        <end position="580"/>
    </location>
</feature>
<dbReference type="InterPro" id="IPR048634">
    <property type="entry name" value="SecD_SecF_C"/>
</dbReference>
<dbReference type="InterPro" id="IPR054384">
    <property type="entry name" value="SecDF_P1_head"/>
</dbReference>
<feature type="transmembrane region" description="Helical" evidence="9">
    <location>
        <begin position="427"/>
        <end position="445"/>
    </location>
</feature>
<sequence length="725" mass="75517">MPPTAGTLRVGRYFTALLALMAVLYAIVFWPGSNKTPKLGLDLEGGKQVVLQATANGKAPSKASMQLAQQIITDRVNGLGVSSAQVQIQGSDRIVVSVPGKNNKSLDSVGRAFQLQLRPLMIDPVAASSASTSPTASASGSTGSTAKPSGSATSKPATSTGSTAKPATSSSTSPSPAGRVVPLAAGSTGTPAKATASPSASSPTTSAASASPLATSSASSSSTGADTSTRIIDIWATYRKQFKTDPPKDAAAYAALDSTHQQFLQSMVAAWVCNPNVYPKDDVDQPLITCDQGGSAKYLLGSVIVKGTEIKSAQAVVDSTGIWSVSLDFKPSGQKKWADYTAKHNVNNGAVTATPADQVADTLDSFVYQTSTIQSTITGSTQITGQFTDTQAKNLANALKYGALPLNFKTLTNTDISATLGTDQLKAGLLAGGIGLALVIIYSLFYYRALGLVTIASLVVSGALTYAMLVILGKQIDFTLTLAGIAGFIVAVGITADSFVVFFERIKDEVHEGRTARVAIPRAWDRARRTILSADFVSFLAAIILYYFAAGEVRGFAFTLGLSTILDLIVVFLFTHPMVSLFSRSAAFGSARFTGLNHARAGGIARYEKPARQRRGADELTAEEELDQEADRLEAEVARHRARAGADVPTPTKARVVRGKPAAAHARPDIAEPEPDGDVPGAADGDSVTVPKGRPADEPTATATTAAERAAARRAAQRAQQNGEK</sequence>
<dbReference type="Proteomes" id="UP001056336">
    <property type="component" value="Chromosome"/>
</dbReference>
<organism evidence="14 15">
    <name type="scientific">Jatrophihabitans telluris</name>
    <dbReference type="NCBI Taxonomy" id="2038343"/>
    <lineage>
        <taxon>Bacteria</taxon>
        <taxon>Bacillati</taxon>
        <taxon>Actinomycetota</taxon>
        <taxon>Actinomycetes</taxon>
        <taxon>Jatrophihabitantales</taxon>
        <taxon>Jatrophihabitantaceae</taxon>
        <taxon>Jatrophihabitans</taxon>
    </lineage>
</organism>
<dbReference type="Pfam" id="PF21760">
    <property type="entry name" value="SecD_1st"/>
    <property type="match status" value="1"/>
</dbReference>
<dbReference type="InterPro" id="IPR022813">
    <property type="entry name" value="SecD/SecF_arch_bac"/>
</dbReference>
<evidence type="ECO:0000256" key="5">
    <source>
        <dbReference type="ARBA" id="ARBA00022927"/>
    </source>
</evidence>
<feature type="transmembrane region" description="Helical" evidence="9">
    <location>
        <begin position="452"/>
        <end position="472"/>
    </location>
</feature>
<feature type="domain" description="SecDF P1 head subdomain" evidence="13">
    <location>
        <begin position="295"/>
        <end position="405"/>
    </location>
</feature>
<evidence type="ECO:0000313" key="15">
    <source>
        <dbReference type="Proteomes" id="UP001056336"/>
    </source>
</evidence>
<protein>
    <recommendedName>
        <fullName evidence="9">Protein translocase subunit SecD</fullName>
    </recommendedName>
</protein>
<evidence type="ECO:0000259" key="13">
    <source>
        <dbReference type="Pfam" id="PF22599"/>
    </source>
</evidence>
<dbReference type="SUPFAM" id="SSF82866">
    <property type="entry name" value="Multidrug efflux transporter AcrB transmembrane domain"/>
    <property type="match status" value="1"/>
</dbReference>
<keyword evidence="2 9" id="KW-0813">Transport</keyword>
<keyword evidence="5 9" id="KW-0653">Protein transport</keyword>
<feature type="compositionally biased region" description="Low complexity" evidence="10">
    <location>
        <begin position="184"/>
        <end position="225"/>
    </location>
</feature>
<evidence type="ECO:0000256" key="9">
    <source>
        <dbReference type="HAMAP-Rule" id="MF_01463"/>
    </source>
</evidence>
<evidence type="ECO:0000313" key="14">
    <source>
        <dbReference type="EMBL" id="UQX86801.1"/>
    </source>
</evidence>
<keyword evidence="8 9" id="KW-0472">Membrane</keyword>
<dbReference type="HAMAP" id="MF_01463_B">
    <property type="entry name" value="SecD_B"/>
    <property type="match status" value="1"/>
</dbReference>
<comment type="subunit">
    <text evidence="9">Forms a complex with SecF. Part of the essential Sec protein translocation apparatus which comprises SecA, SecYEG and auxiliary proteins SecDF. Other proteins may also be involved.</text>
</comment>
<dbReference type="Gene3D" id="3.30.70.3220">
    <property type="match status" value="1"/>
</dbReference>
<comment type="similarity">
    <text evidence="9">Belongs to the SecD/SecF family. SecD subfamily.</text>
</comment>
<evidence type="ECO:0000256" key="10">
    <source>
        <dbReference type="SAM" id="MobiDB-lite"/>
    </source>
</evidence>
<dbReference type="Pfam" id="PF02355">
    <property type="entry name" value="SecD_SecF_C"/>
    <property type="match status" value="1"/>
</dbReference>